<evidence type="ECO:0000256" key="1">
    <source>
        <dbReference type="ARBA" id="ARBA00022490"/>
    </source>
</evidence>
<dbReference type="InterPro" id="IPR005234">
    <property type="entry name" value="ScpB_csome_segregation"/>
</dbReference>
<protein>
    <submittedName>
        <fullName evidence="5">SMC-Scp complex subunit ScpB</fullName>
    </submittedName>
</protein>
<keyword evidence="2" id="KW-0132">Cell division</keyword>
<proteinExistence type="predicted"/>
<dbReference type="SUPFAM" id="SSF46785">
    <property type="entry name" value="Winged helix' DNA-binding domain"/>
    <property type="match status" value="2"/>
</dbReference>
<dbReference type="AlphaFoldDB" id="A0A1F6M3T5"/>
<dbReference type="PANTHER" id="PTHR34298:SF2">
    <property type="entry name" value="SEGREGATION AND CONDENSATION PROTEIN B"/>
    <property type="match status" value="1"/>
</dbReference>
<dbReference type="InterPro" id="IPR036388">
    <property type="entry name" value="WH-like_DNA-bd_sf"/>
</dbReference>
<evidence type="ECO:0000256" key="4">
    <source>
        <dbReference type="ARBA" id="ARBA00023306"/>
    </source>
</evidence>
<keyword evidence="3" id="KW-0159">Chromosome partition</keyword>
<dbReference type="InterPro" id="IPR036390">
    <property type="entry name" value="WH_DNA-bd_sf"/>
</dbReference>
<dbReference type="NCBIfam" id="TIGR00281">
    <property type="entry name" value="SMC-Scp complex subunit ScpB"/>
    <property type="match status" value="1"/>
</dbReference>
<keyword evidence="4" id="KW-0131">Cell cycle</keyword>
<dbReference type="EMBL" id="MFPX01000020">
    <property type="protein sequence ID" value="OGH66311.1"/>
    <property type="molecule type" value="Genomic_DNA"/>
</dbReference>
<dbReference type="STRING" id="1798676.A3B90_01270"/>
<dbReference type="GO" id="GO:0051304">
    <property type="term" value="P:chromosome separation"/>
    <property type="evidence" value="ECO:0007669"/>
    <property type="project" value="InterPro"/>
</dbReference>
<keyword evidence="1" id="KW-0963">Cytoplasm</keyword>
<dbReference type="Proteomes" id="UP000178742">
    <property type="component" value="Unassembled WGS sequence"/>
</dbReference>
<name>A0A1F6M3T5_9BACT</name>
<dbReference type="Pfam" id="PF04079">
    <property type="entry name" value="SMC_ScpB"/>
    <property type="match status" value="1"/>
</dbReference>
<accession>A0A1F6M3T5</accession>
<reference evidence="5 6" key="1">
    <citation type="journal article" date="2016" name="Nat. Commun.">
        <title>Thousands of microbial genomes shed light on interconnected biogeochemical processes in an aquifer system.</title>
        <authorList>
            <person name="Anantharaman K."/>
            <person name="Brown C.T."/>
            <person name="Hug L.A."/>
            <person name="Sharon I."/>
            <person name="Castelle C.J."/>
            <person name="Probst A.J."/>
            <person name="Thomas B.C."/>
            <person name="Singh A."/>
            <person name="Wilkins M.J."/>
            <person name="Karaoz U."/>
            <person name="Brodie E.L."/>
            <person name="Williams K.H."/>
            <person name="Hubbard S.S."/>
            <person name="Banfield J.F."/>
        </authorList>
    </citation>
    <scope>NUCLEOTIDE SEQUENCE [LARGE SCALE GENOMIC DNA]</scope>
</reference>
<dbReference type="GO" id="GO:0051301">
    <property type="term" value="P:cell division"/>
    <property type="evidence" value="ECO:0007669"/>
    <property type="project" value="UniProtKB-KW"/>
</dbReference>
<comment type="caution">
    <text evidence="5">The sequence shown here is derived from an EMBL/GenBank/DDBJ whole genome shotgun (WGS) entry which is preliminary data.</text>
</comment>
<gene>
    <name evidence="5" type="ORF">A3B90_01270</name>
</gene>
<evidence type="ECO:0000313" key="5">
    <source>
        <dbReference type="EMBL" id="OGH66311.1"/>
    </source>
</evidence>
<evidence type="ECO:0000256" key="3">
    <source>
        <dbReference type="ARBA" id="ARBA00022829"/>
    </source>
</evidence>
<evidence type="ECO:0000313" key="6">
    <source>
        <dbReference type="Proteomes" id="UP000178742"/>
    </source>
</evidence>
<evidence type="ECO:0000256" key="2">
    <source>
        <dbReference type="ARBA" id="ARBA00022618"/>
    </source>
</evidence>
<dbReference type="PANTHER" id="PTHR34298">
    <property type="entry name" value="SEGREGATION AND CONDENSATION PROTEIN B"/>
    <property type="match status" value="1"/>
</dbReference>
<dbReference type="Gene3D" id="1.10.10.10">
    <property type="entry name" value="Winged helix-like DNA-binding domain superfamily/Winged helix DNA-binding domain"/>
    <property type="match status" value="2"/>
</dbReference>
<sequence>MNLQSQLEAILFVASKPLTLKQLVTSTGAPMDEVKTAMSFLIDSYNTAESGIFILESEETFQMTSNPEAASIVEKFVQKEISSELTRAQLETLTVIAYRGPLTRPEIEQIRGVNCALILRNLMMRGLLEENAALDDLVPSYVLSLDALRVLGIQNVRDLPEYETLHAHEYLDRALDSGIHDI</sequence>
<organism evidence="5 6">
    <name type="scientific">Candidatus Magasanikbacteria bacterium RIFCSPHIGHO2_02_FULL_41_13</name>
    <dbReference type="NCBI Taxonomy" id="1798676"/>
    <lineage>
        <taxon>Bacteria</taxon>
        <taxon>Candidatus Magasanikiibacteriota</taxon>
    </lineage>
</organism>